<dbReference type="HOGENOM" id="CLU_2834935_0_0_1"/>
<evidence type="ECO:0000313" key="2">
    <source>
        <dbReference type="EnsemblPlants" id="AES64814"/>
    </source>
</evidence>
<proteinExistence type="predicted"/>
<reference evidence="1 3" key="2">
    <citation type="journal article" date="2014" name="BMC Genomics">
        <title>An improved genome release (version Mt4.0) for the model legume Medicago truncatula.</title>
        <authorList>
            <person name="Tang H."/>
            <person name="Krishnakumar V."/>
            <person name="Bidwell S."/>
            <person name="Rosen B."/>
            <person name="Chan A."/>
            <person name="Zhou S."/>
            <person name="Gentzbittel L."/>
            <person name="Childs K.L."/>
            <person name="Yandell M."/>
            <person name="Gundlach H."/>
            <person name="Mayer K.F."/>
            <person name="Schwartz D.C."/>
            <person name="Town C.D."/>
        </authorList>
    </citation>
    <scope>GENOME REANNOTATION</scope>
    <source>
        <strain evidence="2 3">cv. Jemalong A17</strain>
    </source>
</reference>
<keyword evidence="3" id="KW-1185">Reference proteome</keyword>
<dbReference type="EnsemblPlants" id="AES64814">
    <property type="protein sequence ID" value="AES64814"/>
    <property type="gene ID" value="MTR_2g030620"/>
</dbReference>
<gene>
    <name evidence="1" type="ordered locus">MTR_2g030620</name>
</gene>
<evidence type="ECO:0000313" key="3">
    <source>
        <dbReference type="Proteomes" id="UP000002051"/>
    </source>
</evidence>
<reference evidence="1 3" key="1">
    <citation type="journal article" date="2011" name="Nature">
        <title>The Medicago genome provides insight into the evolution of rhizobial symbioses.</title>
        <authorList>
            <person name="Young N.D."/>
            <person name="Debelle F."/>
            <person name="Oldroyd G.E."/>
            <person name="Geurts R."/>
            <person name="Cannon S.B."/>
            <person name="Udvardi M.K."/>
            <person name="Benedito V.A."/>
            <person name="Mayer K.F."/>
            <person name="Gouzy J."/>
            <person name="Schoof H."/>
            <person name="Van de Peer Y."/>
            <person name="Proost S."/>
            <person name="Cook D.R."/>
            <person name="Meyers B.C."/>
            <person name="Spannagl M."/>
            <person name="Cheung F."/>
            <person name="De Mita S."/>
            <person name="Krishnakumar V."/>
            <person name="Gundlach H."/>
            <person name="Zhou S."/>
            <person name="Mudge J."/>
            <person name="Bharti A.K."/>
            <person name="Murray J.D."/>
            <person name="Naoumkina M.A."/>
            <person name="Rosen B."/>
            <person name="Silverstein K.A."/>
            <person name="Tang H."/>
            <person name="Rombauts S."/>
            <person name="Zhao P.X."/>
            <person name="Zhou P."/>
            <person name="Barbe V."/>
            <person name="Bardou P."/>
            <person name="Bechner M."/>
            <person name="Bellec A."/>
            <person name="Berger A."/>
            <person name="Berges H."/>
            <person name="Bidwell S."/>
            <person name="Bisseling T."/>
            <person name="Choisne N."/>
            <person name="Couloux A."/>
            <person name="Denny R."/>
            <person name="Deshpande S."/>
            <person name="Dai X."/>
            <person name="Doyle J.J."/>
            <person name="Dudez A.M."/>
            <person name="Farmer A.D."/>
            <person name="Fouteau S."/>
            <person name="Franken C."/>
            <person name="Gibelin C."/>
            <person name="Gish J."/>
            <person name="Goldstein S."/>
            <person name="Gonzalez A.J."/>
            <person name="Green P.J."/>
            <person name="Hallab A."/>
            <person name="Hartog M."/>
            <person name="Hua A."/>
            <person name="Humphray S.J."/>
            <person name="Jeong D.H."/>
            <person name="Jing Y."/>
            <person name="Jocker A."/>
            <person name="Kenton S.M."/>
            <person name="Kim D.J."/>
            <person name="Klee K."/>
            <person name="Lai H."/>
            <person name="Lang C."/>
            <person name="Lin S."/>
            <person name="Macmil S.L."/>
            <person name="Magdelenat G."/>
            <person name="Matthews L."/>
            <person name="McCorrison J."/>
            <person name="Monaghan E.L."/>
            <person name="Mun J.H."/>
            <person name="Najar F.Z."/>
            <person name="Nicholson C."/>
            <person name="Noirot C."/>
            <person name="O'Bleness M."/>
            <person name="Paule C.R."/>
            <person name="Poulain J."/>
            <person name="Prion F."/>
            <person name="Qin B."/>
            <person name="Qu C."/>
            <person name="Retzel E.F."/>
            <person name="Riddle C."/>
            <person name="Sallet E."/>
            <person name="Samain S."/>
            <person name="Samson N."/>
            <person name="Sanders I."/>
            <person name="Saurat O."/>
            <person name="Scarpelli C."/>
            <person name="Schiex T."/>
            <person name="Segurens B."/>
            <person name="Severin A.J."/>
            <person name="Sherrier D.J."/>
            <person name="Shi R."/>
            <person name="Sims S."/>
            <person name="Singer S.R."/>
            <person name="Sinharoy S."/>
            <person name="Sterck L."/>
            <person name="Viollet A."/>
            <person name="Wang B.B."/>
            <person name="Wang K."/>
            <person name="Wang M."/>
            <person name="Wang X."/>
            <person name="Warfsmann J."/>
            <person name="Weissenbach J."/>
            <person name="White D.D."/>
            <person name="White J.D."/>
            <person name="Wiley G.B."/>
            <person name="Wincker P."/>
            <person name="Xing Y."/>
            <person name="Yang L."/>
            <person name="Yao Z."/>
            <person name="Ying F."/>
            <person name="Zhai J."/>
            <person name="Zhou L."/>
            <person name="Zuber A."/>
            <person name="Denarie J."/>
            <person name="Dixon R.A."/>
            <person name="May G.D."/>
            <person name="Schwartz D.C."/>
            <person name="Rogers J."/>
            <person name="Quetier F."/>
            <person name="Town C.D."/>
            <person name="Roe B.A."/>
        </authorList>
    </citation>
    <scope>NUCLEOTIDE SEQUENCE [LARGE SCALE GENOMIC DNA]</scope>
    <source>
        <strain evidence="1">A17</strain>
        <strain evidence="2 3">cv. Jemalong A17</strain>
    </source>
</reference>
<name>G7IKY3_MEDTR</name>
<reference evidence="2" key="3">
    <citation type="submission" date="2015-04" db="UniProtKB">
        <authorList>
            <consortium name="EnsemblPlants"/>
        </authorList>
    </citation>
    <scope>IDENTIFICATION</scope>
    <source>
        <strain evidence="2">cv. Jemalong A17</strain>
    </source>
</reference>
<keyword evidence="1" id="KW-0812">Transmembrane</keyword>
<dbReference type="Proteomes" id="UP000002051">
    <property type="component" value="Chromosome 2"/>
</dbReference>
<keyword evidence="1" id="KW-0472">Membrane</keyword>
<protein>
    <submittedName>
        <fullName evidence="1">Transmembrane protein, putative</fullName>
    </submittedName>
</protein>
<dbReference type="PaxDb" id="3880-AES64814"/>
<dbReference type="AlphaFoldDB" id="G7IKY3"/>
<sequence length="66" mass="7828">MLEFQPSPLIIKYTLCFTISGHIYNYLLAAFDVNKLWRMTEFYLNDLIDVSEVALRHQLKNYVTNV</sequence>
<dbReference type="EMBL" id="CM001218">
    <property type="protein sequence ID" value="AES64814.1"/>
    <property type="molecule type" value="Genomic_DNA"/>
</dbReference>
<accession>G7IKY3</accession>
<evidence type="ECO:0000313" key="1">
    <source>
        <dbReference type="EMBL" id="AES64814.1"/>
    </source>
</evidence>
<organism evidence="1 3">
    <name type="scientific">Medicago truncatula</name>
    <name type="common">Barrel medic</name>
    <name type="synonym">Medicago tribuloides</name>
    <dbReference type="NCBI Taxonomy" id="3880"/>
    <lineage>
        <taxon>Eukaryota</taxon>
        <taxon>Viridiplantae</taxon>
        <taxon>Streptophyta</taxon>
        <taxon>Embryophyta</taxon>
        <taxon>Tracheophyta</taxon>
        <taxon>Spermatophyta</taxon>
        <taxon>Magnoliopsida</taxon>
        <taxon>eudicotyledons</taxon>
        <taxon>Gunneridae</taxon>
        <taxon>Pentapetalae</taxon>
        <taxon>rosids</taxon>
        <taxon>fabids</taxon>
        <taxon>Fabales</taxon>
        <taxon>Fabaceae</taxon>
        <taxon>Papilionoideae</taxon>
        <taxon>50 kb inversion clade</taxon>
        <taxon>NPAAA clade</taxon>
        <taxon>Hologalegina</taxon>
        <taxon>IRL clade</taxon>
        <taxon>Trifolieae</taxon>
        <taxon>Medicago</taxon>
    </lineage>
</organism>